<feature type="compositionally biased region" description="Basic and acidic residues" evidence="3">
    <location>
        <begin position="251"/>
        <end position="264"/>
    </location>
</feature>
<comment type="subcellular location">
    <subcellularLocation>
        <location evidence="1">Nucleus</location>
    </subcellularLocation>
</comment>
<gene>
    <name evidence="4" type="ORF">CC86DRAFT_353369</name>
</gene>
<accession>A0A6A6ZWD4</accession>
<evidence type="ECO:0000256" key="3">
    <source>
        <dbReference type="SAM" id="MobiDB-lite"/>
    </source>
</evidence>
<dbReference type="InterPro" id="IPR027417">
    <property type="entry name" value="P-loop_NTPase"/>
</dbReference>
<dbReference type="GO" id="GO:0000724">
    <property type="term" value="P:double-strand break repair via homologous recombination"/>
    <property type="evidence" value="ECO:0007669"/>
    <property type="project" value="TreeGrafter"/>
</dbReference>
<feature type="compositionally biased region" description="Basic and acidic residues" evidence="3">
    <location>
        <begin position="170"/>
        <end position="190"/>
    </location>
</feature>
<dbReference type="Gene3D" id="3.40.50.300">
    <property type="entry name" value="P-loop containing nucleotide triphosphate hydrolases"/>
    <property type="match status" value="1"/>
</dbReference>
<dbReference type="EMBL" id="MU006229">
    <property type="protein sequence ID" value="KAF2824794.1"/>
    <property type="molecule type" value="Genomic_DNA"/>
</dbReference>
<dbReference type="GO" id="GO:0033063">
    <property type="term" value="C:Rad51B-Rad51C-Rad51D-XRCC2 complex"/>
    <property type="evidence" value="ECO:0007669"/>
    <property type="project" value="TreeGrafter"/>
</dbReference>
<dbReference type="GO" id="GO:0042148">
    <property type="term" value="P:DNA strand invasion"/>
    <property type="evidence" value="ECO:0007669"/>
    <property type="project" value="TreeGrafter"/>
</dbReference>
<dbReference type="PANTHER" id="PTHR46457">
    <property type="entry name" value="DNA REPAIR PROTEIN RAD51 HOMOLOG 4"/>
    <property type="match status" value="1"/>
</dbReference>
<dbReference type="OrthoDB" id="336321at2759"/>
<dbReference type="SUPFAM" id="SSF52540">
    <property type="entry name" value="P-loop containing nucleoside triphosphate hydrolases"/>
    <property type="match status" value="1"/>
</dbReference>
<dbReference type="GO" id="GO:0005657">
    <property type="term" value="C:replication fork"/>
    <property type="evidence" value="ECO:0007669"/>
    <property type="project" value="TreeGrafter"/>
</dbReference>
<evidence type="ECO:0000256" key="1">
    <source>
        <dbReference type="ARBA" id="ARBA00004123"/>
    </source>
</evidence>
<reference evidence="4" key="1">
    <citation type="journal article" date="2020" name="Stud. Mycol.">
        <title>101 Dothideomycetes genomes: a test case for predicting lifestyles and emergence of pathogens.</title>
        <authorList>
            <person name="Haridas S."/>
            <person name="Albert R."/>
            <person name="Binder M."/>
            <person name="Bloem J."/>
            <person name="Labutti K."/>
            <person name="Salamov A."/>
            <person name="Andreopoulos B."/>
            <person name="Baker S."/>
            <person name="Barry K."/>
            <person name="Bills G."/>
            <person name="Bluhm B."/>
            <person name="Cannon C."/>
            <person name="Castanera R."/>
            <person name="Culley D."/>
            <person name="Daum C."/>
            <person name="Ezra D."/>
            <person name="Gonzalez J."/>
            <person name="Henrissat B."/>
            <person name="Kuo A."/>
            <person name="Liang C."/>
            <person name="Lipzen A."/>
            <person name="Lutzoni F."/>
            <person name="Magnuson J."/>
            <person name="Mondo S."/>
            <person name="Nolan M."/>
            <person name="Ohm R."/>
            <person name="Pangilinan J."/>
            <person name="Park H.-J."/>
            <person name="Ramirez L."/>
            <person name="Alfaro M."/>
            <person name="Sun H."/>
            <person name="Tritt A."/>
            <person name="Yoshinaga Y."/>
            <person name="Zwiers L.-H."/>
            <person name="Turgeon B."/>
            <person name="Goodwin S."/>
            <person name="Spatafora J."/>
            <person name="Crous P."/>
            <person name="Grigoriev I."/>
        </authorList>
    </citation>
    <scope>NUCLEOTIDE SEQUENCE</scope>
    <source>
        <strain evidence="4">CBS 113818</strain>
    </source>
</reference>
<dbReference type="GO" id="GO:0000723">
    <property type="term" value="P:telomere maintenance"/>
    <property type="evidence" value="ECO:0007669"/>
    <property type="project" value="TreeGrafter"/>
</dbReference>
<feature type="compositionally biased region" description="Pro residues" evidence="3">
    <location>
        <begin position="226"/>
        <end position="236"/>
    </location>
</feature>
<evidence type="ECO:0008006" key="6">
    <source>
        <dbReference type="Google" id="ProtNLM"/>
    </source>
</evidence>
<keyword evidence="2" id="KW-0539">Nucleus</keyword>
<organism evidence="4 5">
    <name type="scientific">Ophiobolus disseminans</name>
    <dbReference type="NCBI Taxonomy" id="1469910"/>
    <lineage>
        <taxon>Eukaryota</taxon>
        <taxon>Fungi</taxon>
        <taxon>Dikarya</taxon>
        <taxon>Ascomycota</taxon>
        <taxon>Pezizomycotina</taxon>
        <taxon>Dothideomycetes</taxon>
        <taxon>Pleosporomycetidae</taxon>
        <taxon>Pleosporales</taxon>
        <taxon>Pleosporineae</taxon>
        <taxon>Phaeosphaeriaceae</taxon>
        <taxon>Ophiobolus</taxon>
    </lineage>
</organism>
<dbReference type="GO" id="GO:0008094">
    <property type="term" value="F:ATP-dependent activity, acting on DNA"/>
    <property type="evidence" value="ECO:0007669"/>
    <property type="project" value="TreeGrafter"/>
</dbReference>
<dbReference type="PANTHER" id="PTHR46457:SF1">
    <property type="entry name" value="DNA REPAIR PROTEIN RAD51 HOMOLOG 4"/>
    <property type="match status" value="1"/>
</dbReference>
<feature type="compositionally biased region" description="Polar residues" evidence="3">
    <location>
        <begin position="316"/>
        <end position="326"/>
    </location>
</feature>
<dbReference type="GO" id="GO:0003697">
    <property type="term" value="F:single-stranded DNA binding"/>
    <property type="evidence" value="ECO:0007669"/>
    <property type="project" value="TreeGrafter"/>
</dbReference>
<sequence>MMGAEARPAEPVLASALLGDGELDALVEGMCGVGLRKRDGGERLPIGVKSLDDALGGGLLGGRVVSVSVEGTGGSEVCRTSLVSSLLQYPDSTAAVIDTTGNFDVLRLYTLILARLQQSPDVLVSIRAATKSAPEATVEDVAAKVLDNIKIMRVFDFVGVREAIGEIRDDLEGRKPPKPQKEEGRDELAYKPKASTPEPRPLPKRTVVADSEDEEDDEEMLFDSSAPPPDPAPAPQQPSITSPEPVKPAHKVPEPEPQDKESPGKLKFILIDNLTQAINPLLRKDFVSANALASTFLYTLRHLTRTHNLHTILANPANSPRAQSPTRHAPIHPNQPAPPSEHQKQQPPPPSSIFAGSTVLPSLSGVLTRYVDTGVLVSQMPRGKMDARVFYHEQDGNDGGRAVKKLRGVEMVGVLEVVSDRFESRVGAWGTFVEDEKGMVDVS</sequence>
<keyword evidence="5" id="KW-1185">Reference proteome</keyword>
<feature type="region of interest" description="Disordered" evidence="3">
    <location>
        <begin position="315"/>
        <end position="355"/>
    </location>
</feature>
<protein>
    <recommendedName>
        <fullName evidence="6">DNA recombination and repair protein Rad51-like C-terminal domain-containing protein</fullName>
    </recommendedName>
</protein>
<evidence type="ECO:0000256" key="2">
    <source>
        <dbReference type="ARBA" id="ARBA00023242"/>
    </source>
</evidence>
<feature type="compositionally biased region" description="Acidic residues" evidence="3">
    <location>
        <begin position="210"/>
        <end position="221"/>
    </location>
</feature>
<name>A0A6A6ZWD4_9PLEO</name>
<dbReference type="GO" id="GO:0000400">
    <property type="term" value="F:four-way junction DNA binding"/>
    <property type="evidence" value="ECO:0007669"/>
    <property type="project" value="TreeGrafter"/>
</dbReference>
<dbReference type="AlphaFoldDB" id="A0A6A6ZWD4"/>
<feature type="region of interest" description="Disordered" evidence="3">
    <location>
        <begin position="170"/>
        <end position="264"/>
    </location>
</feature>
<proteinExistence type="predicted"/>
<dbReference type="GO" id="GO:0007131">
    <property type="term" value="P:reciprocal meiotic recombination"/>
    <property type="evidence" value="ECO:0007669"/>
    <property type="project" value="TreeGrafter"/>
</dbReference>
<dbReference type="Proteomes" id="UP000799424">
    <property type="component" value="Unassembled WGS sequence"/>
</dbReference>
<evidence type="ECO:0000313" key="4">
    <source>
        <dbReference type="EMBL" id="KAF2824794.1"/>
    </source>
</evidence>
<dbReference type="GO" id="GO:0005815">
    <property type="term" value="C:microtubule organizing center"/>
    <property type="evidence" value="ECO:0007669"/>
    <property type="project" value="TreeGrafter"/>
</dbReference>
<dbReference type="InterPro" id="IPR051988">
    <property type="entry name" value="HRR_RAD51_Paralog"/>
</dbReference>
<evidence type="ECO:0000313" key="5">
    <source>
        <dbReference type="Proteomes" id="UP000799424"/>
    </source>
</evidence>